<dbReference type="PANTHER" id="PTHR30061">
    <property type="entry name" value="MALTOSE-BINDING PERIPLASMIC PROTEIN"/>
    <property type="match status" value="1"/>
</dbReference>
<comment type="similarity">
    <text evidence="1">Belongs to the bacterial solute-binding protein 1 family.</text>
</comment>
<evidence type="ECO:0000256" key="4">
    <source>
        <dbReference type="SAM" id="SignalP"/>
    </source>
</evidence>
<evidence type="ECO:0000313" key="5">
    <source>
        <dbReference type="EMBL" id="MBB5897383.1"/>
    </source>
</evidence>
<keyword evidence="2" id="KW-0813">Transport</keyword>
<feature type="signal peptide" evidence="4">
    <location>
        <begin position="1"/>
        <end position="23"/>
    </location>
</feature>
<name>A0A7W9NMI4_9PSEU</name>
<keyword evidence="3 4" id="KW-0732">Signal</keyword>
<gene>
    <name evidence="5" type="ORF">BJ998_008642</name>
</gene>
<comment type="caution">
    <text evidence="5">The sequence shown here is derived from an EMBL/GenBank/DDBJ whole genome shotgun (WGS) entry which is preliminary data.</text>
</comment>
<protein>
    <submittedName>
        <fullName evidence="5">Multiple sugar transport system substrate-binding protein</fullName>
    </submittedName>
</protein>
<dbReference type="SUPFAM" id="SSF53850">
    <property type="entry name" value="Periplasmic binding protein-like II"/>
    <property type="match status" value="1"/>
</dbReference>
<dbReference type="Proteomes" id="UP000585638">
    <property type="component" value="Unassembled WGS sequence"/>
</dbReference>
<keyword evidence="6" id="KW-1185">Reference proteome</keyword>
<dbReference type="GO" id="GO:0055052">
    <property type="term" value="C:ATP-binding cassette (ABC) transporter complex, substrate-binding subunit-containing"/>
    <property type="evidence" value="ECO:0007669"/>
    <property type="project" value="TreeGrafter"/>
</dbReference>
<feature type="chain" id="PRO_5031467350" evidence="4">
    <location>
        <begin position="24"/>
        <end position="392"/>
    </location>
</feature>
<evidence type="ECO:0000256" key="1">
    <source>
        <dbReference type="ARBA" id="ARBA00008520"/>
    </source>
</evidence>
<dbReference type="Gene3D" id="3.40.190.10">
    <property type="entry name" value="Periplasmic binding protein-like II"/>
    <property type="match status" value="2"/>
</dbReference>
<reference evidence="5 6" key="1">
    <citation type="submission" date="2020-08" db="EMBL/GenBank/DDBJ databases">
        <title>Sequencing the genomes of 1000 actinobacteria strains.</title>
        <authorList>
            <person name="Klenk H.-P."/>
        </authorList>
    </citation>
    <scope>NUCLEOTIDE SEQUENCE [LARGE SCALE GENOMIC DNA]</scope>
    <source>
        <strain evidence="5 6">DSM 43851</strain>
    </source>
</reference>
<dbReference type="PROSITE" id="PS51257">
    <property type="entry name" value="PROKAR_LIPOPROTEIN"/>
    <property type="match status" value="1"/>
</dbReference>
<organism evidence="5 6">
    <name type="scientific">Kutzneria kofuensis</name>
    <dbReference type="NCBI Taxonomy" id="103725"/>
    <lineage>
        <taxon>Bacteria</taxon>
        <taxon>Bacillati</taxon>
        <taxon>Actinomycetota</taxon>
        <taxon>Actinomycetes</taxon>
        <taxon>Pseudonocardiales</taxon>
        <taxon>Pseudonocardiaceae</taxon>
        <taxon>Kutzneria</taxon>
    </lineage>
</organism>
<dbReference type="PANTHER" id="PTHR30061:SF50">
    <property type="entry name" value="MALTOSE_MALTODEXTRIN-BINDING PERIPLASMIC PROTEIN"/>
    <property type="match status" value="1"/>
</dbReference>
<dbReference type="RefSeq" id="WP_221339620.1">
    <property type="nucleotide sequence ID" value="NZ_BAAAWY010000043.1"/>
</dbReference>
<dbReference type="GO" id="GO:0015768">
    <property type="term" value="P:maltose transport"/>
    <property type="evidence" value="ECO:0007669"/>
    <property type="project" value="TreeGrafter"/>
</dbReference>
<keyword evidence="5" id="KW-0762">Sugar transport</keyword>
<dbReference type="AlphaFoldDB" id="A0A7W9NMI4"/>
<dbReference type="GO" id="GO:0042956">
    <property type="term" value="P:maltodextrin transmembrane transport"/>
    <property type="evidence" value="ECO:0007669"/>
    <property type="project" value="TreeGrafter"/>
</dbReference>
<proteinExistence type="inferred from homology"/>
<dbReference type="InterPro" id="IPR006059">
    <property type="entry name" value="SBP"/>
</dbReference>
<dbReference type="Pfam" id="PF13416">
    <property type="entry name" value="SBP_bac_8"/>
    <property type="match status" value="1"/>
</dbReference>
<evidence type="ECO:0000256" key="2">
    <source>
        <dbReference type="ARBA" id="ARBA00022448"/>
    </source>
</evidence>
<sequence>MRKLALIAATVMLLTAGCGGASAGDDSTLTEMDYYNTDPLLTALPQLLDTCGKQAGVTIKRQVVPDLRTKVLQLVGSHDVPDLVLLDNPDLQQIAATGALSELGLATDGLYPNVVEAGRYQGKLYGVAPGVNALALYYNTKLFAAAGVAPPKTWDDLKAAAARLTTGNQHGIGFAVPATEEGSFQFEAFFLSAGGSLSSLDSPQSVAALQLLTDLVGSGSAPKDVLTWTQANLEEQFANGALAMMVNGPWQLPQLAKAGMTDFAIAPIPVPAGGTPSSALGGEVWAAGNGPRSAKATEVVKCLTAKDNSLSWSKLTNYVPSNEQAAHQLAETDPRFRSFVDEIADAKGRTATLGVNYPKYSQALWTAVQSALAGRATPAAALEAAQKQATGQ</sequence>
<evidence type="ECO:0000313" key="6">
    <source>
        <dbReference type="Proteomes" id="UP000585638"/>
    </source>
</evidence>
<dbReference type="GO" id="GO:1901982">
    <property type="term" value="F:maltose binding"/>
    <property type="evidence" value="ECO:0007669"/>
    <property type="project" value="TreeGrafter"/>
</dbReference>
<accession>A0A7W9NMI4</accession>
<dbReference type="EMBL" id="JACHIR010000003">
    <property type="protein sequence ID" value="MBB5897383.1"/>
    <property type="molecule type" value="Genomic_DNA"/>
</dbReference>
<evidence type="ECO:0000256" key="3">
    <source>
        <dbReference type="ARBA" id="ARBA00022729"/>
    </source>
</evidence>